<sequence>MKHFLRDLMVFLGVFGLLFHAYPEFQYWTKRYQTDVAGTEVYEVLAASKSKLKKKKLVIGDSVAKQVLDSLANDSALVSLASNQAISMAGQYVIAVQALAANPSVDTLVLIYHPFSFQNNLASPLSFHYFVKPFFTKENQGLFSPVVIKQVEAIPFYYLAQYRPVLTSNWSPSFEGVSDEKGLFSSISKEYVLRLQQLCAQKGVVLQIISPPINEVFRNQVIAARGEFKAISGYADSWNFYASSNFLPDQIHLNRFDFLASSPWKSAGLIR</sequence>
<evidence type="ECO:0000313" key="1">
    <source>
        <dbReference type="EMBL" id="MFD3393295.1"/>
    </source>
</evidence>
<proteinExistence type="predicted"/>
<organism evidence="1 2">
    <name type="scientific">Aquirufa avitistagni</name>
    <dbReference type="NCBI Taxonomy" id="3104728"/>
    <lineage>
        <taxon>Bacteria</taxon>
        <taxon>Pseudomonadati</taxon>
        <taxon>Bacteroidota</taxon>
        <taxon>Cytophagia</taxon>
        <taxon>Cytophagales</taxon>
        <taxon>Flectobacillaceae</taxon>
        <taxon>Aquirufa</taxon>
    </lineage>
</organism>
<protein>
    <recommendedName>
        <fullName evidence="3">SGNH/GDSL hydrolase family protein</fullName>
    </recommendedName>
</protein>
<evidence type="ECO:0008006" key="3">
    <source>
        <dbReference type="Google" id="ProtNLM"/>
    </source>
</evidence>
<name>A0ABW6DEE1_9BACT</name>
<dbReference type="Proteomes" id="UP001598138">
    <property type="component" value="Unassembled WGS sequence"/>
</dbReference>
<dbReference type="EMBL" id="JBBKXZ010000001">
    <property type="protein sequence ID" value="MFD3393295.1"/>
    <property type="molecule type" value="Genomic_DNA"/>
</dbReference>
<gene>
    <name evidence="1" type="ORF">U0R10_01545</name>
</gene>
<keyword evidence="2" id="KW-1185">Reference proteome</keyword>
<dbReference type="RefSeq" id="WP_377981921.1">
    <property type="nucleotide sequence ID" value="NZ_JBBKXZ010000001.1"/>
</dbReference>
<evidence type="ECO:0000313" key="2">
    <source>
        <dbReference type="Proteomes" id="UP001598138"/>
    </source>
</evidence>
<accession>A0ABW6DEE1</accession>
<comment type="caution">
    <text evidence="1">The sequence shown here is derived from an EMBL/GenBank/DDBJ whole genome shotgun (WGS) entry which is preliminary data.</text>
</comment>
<reference evidence="1 2" key="1">
    <citation type="submission" date="2024-03" db="EMBL/GenBank/DDBJ databases">
        <title>Aquirufa genome sequencing.</title>
        <authorList>
            <person name="Pitt A."/>
            <person name="Hahn M.W."/>
        </authorList>
    </citation>
    <scope>NUCLEOTIDE SEQUENCE [LARGE SCALE GENOMIC DNA]</scope>
    <source>
        <strain evidence="1 2">OSTEICH-129V</strain>
    </source>
</reference>